<evidence type="ECO:0000313" key="3">
    <source>
        <dbReference type="Proteomes" id="UP000011958"/>
    </source>
</evidence>
<accession>M7PE81</accession>
<evidence type="ECO:0000256" key="1">
    <source>
        <dbReference type="ARBA" id="ARBA00034736"/>
    </source>
</evidence>
<gene>
    <name evidence="2" type="ORF">PNEG_02930</name>
</gene>
<dbReference type="GeneID" id="19896617"/>
<dbReference type="HOGENOM" id="CLU_785552_0_0_1"/>
<sequence length="380" mass="44104">MENPKINNKIIQALATYQIKTDPWTSMKNYSLSSKILEDIMKRITLEEILDHILMDDIRPYFSSQPNRFTYDKNMPLKTKKPLRRPYENIRGFSGAFGTELWKTERIECTSILEWTLFVCQKDTALKHIYLIISFLVILLEDANPNFKLKSSRCLCHLLPKCDPTLMKNTGMGDLFWELVIQCLSYHPPSIDISISIPLLRTSLNNLITLASKMQPDLKDQRVKLYDEIVYNGIFNGMFYSGEQSDMVILLMEYTEKLVNIMGIYAVKHIKMLISLVSSVLEKSFQTNHPQRFLEAAKALKTIIHVCWPRIEHHHATILQGICFCWLNMQSQKGEIIDEIKKQLHFCIKSLKKLMGNTLDNDIKALMDVDSNLALFFKDI</sequence>
<protein>
    <submittedName>
        <fullName evidence="2">Uncharacterized protein</fullName>
    </submittedName>
</protein>
<dbReference type="InterPro" id="IPR016024">
    <property type="entry name" value="ARM-type_fold"/>
</dbReference>
<dbReference type="GO" id="GO:0110078">
    <property type="term" value="C:TTT Hsp90 cochaperone complex"/>
    <property type="evidence" value="ECO:0007669"/>
    <property type="project" value="InterPro"/>
</dbReference>
<dbReference type="GO" id="GO:0005829">
    <property type="term" value="C:cytosol"/>
    <property type="evidence" value="ECO:0007669"/>
    <property type="project" value="TreeGrafter"/>
</dbReference>
<dbReference type="PANTHER" id="PTHR32226:SF2">
    <property type="entry name" value="TELO2-INTERACTING PROTEIN 2"/>
    <property type="match status" value="1"/>
</dbReference>
<organism evidence="2 3">
    <name type="scientific">Pneumocystis murina (strain B123)</name>
    <name type="common">Mouse pneumocystis pneumonia agent</name>
    <name type="synonym">Pneumocystis carinii f. sp. muris</name>
    <dbReference type="NCBI Taxonomy" id="1069680"/>
    <lineage>
        <taxon>Eukaryota</taxon>
        <taxon>Fungi</taxon>
        <taxon>Dikarya</taxon>
        <taxon>Ascomycota</taxon>
        <taxon>Taphrinomycotina</taxon>
        <taxon>Pneumocystomycetes</taxon>
        <taxon>Pneumocystaceae</taxon>
        <taxon>Pneumocystis</taxon>
    </lineage>
</organism>
<dbReference type="Pfam" id="PF10521">
    <property type="entry name" value="Tti2"/>
    <property type="match status" value="1"/>
</dbReference>
<reference evidence="3" key="1">
    <citation type="journal article" date="2016" name="Nat. Commun.">
        <title>Genome analysis of three Pneumocystis species reveals adaptation mechanisms to life exclusively in mammalian hosts.</title>
        <authorList>
            <person name="Ma L."/>
            <person name="Chen Z."/>
            <person name="Huang D.W."/>
            <person name="Kutty G."/>
            <person name="Ishihara M."/>
            <person name="Wang H."/>
            <person name="Abouelleil A."/>
            <person name="Bishop L."/>
            <person name="Davey E."/>
            <person name="Deng R."/>
            <person name="Deng X."/>
            <person name="Fan L."/>
            <person name="Fantoni G."/>
            <person name="Fitzgerald M."/>
            <person name="Gogineni E."/>
            <person name="Goldberg J.M."/>
            <person name="Handley G."/>
            <person name="Hu X."/>
            <person name="Huber C."/>
            <person name="Jiao X."/>
            <person name="Jones K."/>
            <person name="Levin J.Z."/>
            <person name="Liu Y."/>
            <person name="Macdonald P."/>
            <person name="Melnikov A."/>
            <person name="Raley C."/>
            <person name="Sassi M."/>
            <person name="Sherman B.T."/>
            <person name="Song X."/>
            <person name="Sykes S."/>
            <person name="Tran B."/>
            <person name="Walsh L."/>
            <person name="Xia Y."/>
            <person name="Yang J."/>
            <person name="Young S."/>
            <person name="Zeng Q."/>
            <person name="Zheng X."/>
            <person name="Stephens R."/>
            <person name="Nusbaum C."/>
            <person name="Birren B.W."/>
            <person name="Azadi P."/>
            <person name="Lempicki R.A."/>
            <person name="Cuomo C.A."/>
            <person name="Kovacs J.A."/>
        </authorList>
    </citation>
    <scope>NUCLEOTIDE SEQUENCE [LARGE SCALE GENOMIC DNA]</scope>
    <source>
        <strain evidence="3">B123</strain>
    </source>
</reference>
<dbReference type="SUPFAM" id="SSF48371">
    <property type="entry name" value="ARM repeat"/>
    <property type="match status" value="1"/>
</dbReference>
<dbReference type="InterPro" id="IPR018870">
    <property type="entry name" value="Tti2"/>
</dbReference>
<evidence type="ECO:0000313" key="2">
    <source>
        <dbReference type="EMBL" id="EMR08759.1"/>
    </source>
</evidence>
<dbReference type="PANTHER" id="PTHR32226">
    <property type="entry name" value="TELO2-INTERACTING PROTEIN 2"/>
    <property type="match status" value="1"/>
</dbReference>
<dbReference type="OrthoDB" id="6417021at2759"/>
<dbReference type="GO" id="GO:0005634">
    <property type="term" value="C:nucleus"/>
    <property type="evidence" value="ECO:0007669"/>
    <property type="project" value="TreeGrafter"/>
</dbReference>
<dbReference type="VEuPathDB" id="FungiDB:PNEG_02930"/>
<dbReference type="AlphaFoldDB" id="M7PE81"/>
<dbReference type="RefSeq" id="XP_007874975.1">
    <property type="nucleotide sequence ID" value="XM_007876784.1"/>
</dbReference>
<dbReference type="STRING" id="1069680.M7PE81"/>
<dbReference type="EMBL" id="AFWA02000014">
    <property type="protein sequence ID" value="EMR08759.1"/>
    <property type="molecule type" value="Genomic_DNA"/>
</dbReference>
<name>M7PE81_PNEMU</name>
<dbReference type="eggNOG" id="ENOG502S3SJ">
    <property type="taxonomic scope" value="Eukaryota"/>
</dbReference>
<dbReference type="OMA" id="HYHASQH"/>
<keyword evidence="3" id="KW-1185">Reference proteome</keyword>
<comment type="caution">
    <text evidence="2">The sequence shown here is derived from an EMBL/GenBank/DDBJ whole genome shotgun (WGS) entry which is preliminary data.</text>
</comment>
<dbReference type="Proteomes" id="UP000011958">
    <property type="component" value="Unassembled WGS sequence"/>
</dbReference>
<comment type="similarity">
    <text evidence="1">Belongs to the TTI2 family.</text>
</comment>
<proteinExistence type="inferred from homology"/>